<keyword evidence="1" id="KW-0472">Membrane</keyword>
<keyword evidence="1" id="KW-1133">Transmembrane helix</keyword>
<accession>A0ABS1VWT6</accession>
<feature type="transmembrane region" description="Helical" evidence="1">
    <location>
        <begin position="82"/>
        <end position="100"/>
    </location>
</feature>
<evidence type="ECO:0000256" key="1">
    <source>
        <dbReference type="SAM" id="Phobius"/>
    </source>
</evidence>
<evidence type="ECO:0000313" key="2">
    <source>
        <dbReference type="EMBL" id="MBL7258947.1"/>
    </source>
</evidence>
<keyword evidence="3" id="KW-1185">Reference proteome</keyword>
<comment type="caution">
    <text evidence="2">The sequence shown here is derived from an EMBL/GenBank/DDBJ whole genome shotgun (WGS) entry which is preliminary data.</text>
</comment>
<evidence type="ECO:0000313" key="3">
    <source>
        <dbReference type="Proteomes" id="UP000598996"/>
    </source>
</evidence>
<organism evidence="2 3">
    <name type="scientific">Paractinoplanes lichenicola</name>
    <dbReference type="NCBI Taxonomy" id="2802976"/>
    <lineage>
        <taxon>Bacteria</taxon>
        <taxon>Bacillati</taxon>
        <taxon>Actinomycetota</taxon>
        <taxon>Actinomycetes</taxon>
        <taxon>Micromonosporales</taxon>
        <taxon>Micromonosporaceae</taxon>
        <taxon>Paractinoplanes</taxon>
    </lineage>
</organism>
<dbReference type="Proteomes" id="UP000598996">
    <property type="component" value="Unassembled WGS sequence"/>
</dbReference>
<proteinExistence type="predicted"/>
<dbReference type="RefSeq" id="WP_202995615.1">
    <property type="nucleotide sequence ID" value="NZ_JAENHO010000010.1"/>
</dbReference>
<feature type="transmembrane region" description="Helical" evidence="1">
    <location>
        <begin position="56"/>
        <end position="75"/>
    </location>
</feature>
<reference evidence="2 3" key="1">
    <citation type="submission" date="2021-01" db="EMBL/GenBank/DDBJ databases">
        <title>Actinoplanes sp. nov. LDG1-01 isolated from lichen.</title>
        <authorList>
            <person name="Saeng-In P."/>
            <person name="Phongsopitanun W."/>
            <person name="Kanchanasin P."/>
            <person name="Yuki M."/>
            <person name="Kudo T."/>
            <person name="Ohkuma M."/>
            <person name="Tanasupawat S."/>
        </authorList>
    </citation>
    <scope>NUCLEOTIDE SEQUENCE [LARGE SCALE GENOMIC DNA]</scope>
    <source>
        <strain evidence="2 3">LDG1-01</strain>
    </source>
</reference>
<dbReference type="EMBL" id="JAENHO010000010">
    <property type="protein sequence ID" value="MBL7258947.1"/>
    <property type="molecule type" value="Genomic_DNA"/>
</dbReference>
<gene>
    <name evidence="2" type="ORF">JKJ07_32005</name>
</gene>
<sequence length="101" mass="10210">MTTRYGRPAFVGVFALLLLFAALTLFLAAPLMSNACFDASGQIACPVDGPDWIRPVPAAAAVLGLLTGLAGVTVGRSARKPALIAGFTLIAAGLAINAVVN</sequence>
<name>A0ABS1VWT6_9ACTN</name>
<protein>
    <submittedName>
        <fullName evidence="2">Uncharacterized protein</fullName>
    </submittedName>
</protein>
<keyword evidence="1" id="KW-0812">Transmembrane</keyword>